<dbReference type="EMBL" id="JAHESC010000003">
    <property type="protein sequence ID" value="MBT1685568.1"/>
    <property type="molecule type" value="Genomic_DNA"/>
</dbReference>
<evidence type="ECO:0000259" key="2">
    <source>
        <dbReference type="SMART" id="SM01204"/>
    </source>
</evidence>
<dbReference type="InterPro" id="IPR019494">
    <property type="entry name" value="FIST_C"/>
</dbReference>
<dbReference type="PANTHER" id="PTHR40252">
    <property type="entry name" value="BLR0328 PROTEIN"/>
    <property type="match status" value="1"/>
</dbReference>
<protein>
    <submittedName>
        <fullName evidence="3">FIST C-terminal domain-containing protein</fullName>
    </submittedName>
</protein>
<organism evidence="3 4">
    <name type="scientific">Dawidia soli</name>
    <dbReference type="NCBI Taxonomy" id="2782352"/>
    <lineage>
        <taxon>Bacteria</taxon>
        <taxon>Pseudomonadati</taxon>
        <taxon>Bacteroidota</taxon>
        <taxon>Cytophagia</taxon>
        <taxon>Cytophagales</taxon>
        <taxon>Chryseotaleaceae</taxon>
        <taxon>Dawidia</taxon>
    </lineage>
</organism>
<reference evidence="3 4" key="1">
    <citation type="submission" date="2021-05" db="EMBL/GenBank/DDBJ databases">
        <title>A Polyphasic approach of four new species of the genus Ohtaekwangia: Ohtaekwangia histidinii sp. nov., Ohtaekwangia cretensis sp. nov., Ohtaekwangia indiensis sp. nov., Ohtaekwangia reichenbachii sp. nov. from diverse environment.</title>
        <authorList>
            <person name="Octaviana S."/>
        </authorList>
    </citation>
    <scope>NUCLEOTIDE SEQUENCE [LARGE SCALE GENOMIC DNA]</scope>
    <source>
        <strain evidence="3 4">PWU37</strain>
    </source>
</reference>
<dbReference type="Pfam" id="PF08495">
    <property type="entry name" value="FIST"/>
    <property type="match status" value="1"/>
</dbReference>
<evidence type="ECO:0000313" key="3">
    <source>
        <dbReference type="EMBL" id="MBT1685568.1"/>
    </source>
</evidence>
<keyword evidence="4" id="KW-1185">Reference proteome</keyword>
<dbReference type="InterPro" id="IPR013702">
    <property type="entry name" value="FIST_domain_N"/>
</dbReference>
<accession>A0AAP2GH20</accession>
<dbReference type="PANTHER" id="PTHR40252:SF2">
    <property type="entry name" value="BLR0328 PROTEIN"/>
    <property type="match status" value="1"/>
</dbReference>
<evidence type="ECO:0000313" key="4">
    <source>
        <dbReference type="Proteomes" id="UP001319180"/>
    </source>
</evidence>
<evidence type="ECO:0000259" key="1">
    <source>
        <dbReference type="SMART" id="SM00897"/>
    </source>
</evidence>
<dbReference type="Proteomes" id="UP001319180">
    <property type="component" value="Unassembled WGS sequence"/>
</dbReference>
<sequence>MKIKQYQYMGGQWKNNFTTSGFDAKQAQLILVFGEPGLITRQASFDEIRKFFPKGNIVSCSTAGEIMDEDVYDNSIAVTAIQFEKTAIKCCATHIDQHDNSYETGKYLMRELLADGLNTVLVISDGTYVNGSELVSGLNENNPDNIPVTGGLAADGDRFNKTFVGLDQVPEEGTVIAIGFYGNDLHIGHGYFGGWDEFGPLKKITRAEKNVLYEIDGKNALDLYKEYLGPYKDELPGSALLFPLSMQEEGSNEPVVRTILSINEQDKSMVFAGNLPQGSTVRLMKANFDKLIDGSSLAAQSAFTNLAGSNPELALFISCVGRKLILQARTNEEVAAAKDIFGENIPVAGFYSYGEISPFAPLTRCELHNQTMTITTFSES</sequence>
<proteinExistence type="predicted"/>
<feature type="domain" description="FIST C-domain" evidence="2">
    <location>
        <begin position="220"/>
        <end position="359"/>
    </location>
</feature>
<dbReference type="Pfam" id="PF10442">
    <property type="entry name" value="FIST_C"/>
    <property type="match status" value="1"/>
</dbReference>
<feature type="domain" description="FIST" evidence="1">
    <location>
        <begin position="26"/>
        <end position="219"/>
    </location>
</feature>
<gene>
    <name evidence="3" type="ORF">KK078_03325</name>
</gene>
<comment type="caution">
    <text evidence="3">The sequence shown here is derived from an EMBL/GenBank/DDBJ whole genome shotgun (WGS) entry which is preliminary data.</text>
</comment>
<dbReference type="SMART" id="SM01204">
    <property type="entry name" value="FIST_C"/>
    <property type="match status" value="1"/>
</dbReference>
<name>A0AAP2GH20_9BACT</name>
<dbReference type="SMART" id="SM00897">
    <property type="entry name" value="FIST"/>
    <property type="match status" value="1"/>
</dbReference>
<dbReference type="AlphaFoldDB" id="A0AAP2GH20"/>